<dbReference type="CDD" id="cd04332">
    <property type="entry name" value="YbaK_like"/>
    <property type="match status" value="1"/>
</dbReference>
<dbReference type="InterPro" id="IPR007214">
    <property type="entry name" value="YbaK/aa-tRNA-synth-assoc-dom"/>
</dbReference>
<accession>A0ABQ5U3Z7</accession>
<dbReference type="Proteomes" id="UP001161409">
    <property type="component" value="Unassembled WGS sequence"/>
</dbReference>
<dbReference type="RefSeq" id="WP_169560548.1">
    <property type="nucleotide sequence ID" value="NZ_BSNF01000006.1"/>
</dbReference>
<dbReference type="InterPro" id="IPR036754">
    <property type="entry name" value="YbaK/aa-tRNA-synt-asso_dom_sf"/>
</dbReference>
<dbReference type="EMBL" id="BSNF01000006">
    <property type="protein sequence ID" value="GLQ06466.1"/>
    <property type="molecule type" value="Genomic_DNA"/>
</dbReference>
<gene>
    <name evidence="2" type="ORF">GCM10007924_16870</name>
</gene>
<name>A0ABQ5U3Z7_9PROT</name>
<proteinExistence type="predicted"/>
<comment type="caution">
    <text evidence="2">The sequence shown here is derived from an EMBL/GenBank/DDBJ whole genome shotgun (WGS) entry which is preliminary data.</text>
</comment>
<protein>
    <submittedName>
        <fullName evidence="2">Aminoacyl-tRNA deacylase</fullName>
    </submittedName>
</protein>
<evidence type="ECO:0000313" key="2">
    <source>
        <dbReference type="EMBL" id="GLQ06466.1"/>
    </source>
</evidence>
<dbReference type="Gene3D" id="3.90.960.10">
    <property type="entry name" value="YbaK/aminoacyl-tRNA synthetase-associated domain"/>
    <property type="match status" value="1"/>
</dbReference>
<keyword evidence="3" id="KW-1185">Reference proteome</keyword>
<organism evidence="2 3">
    <name type="scientific">Sneathiella chinensis</name>
    <dbReference type="NCBI Taxonomy" id="349750"/>
    <lineage>
        <taxon>Bacteria</taxon>
        <taxon>Pseudomonadati</taxon>
        <taxon>Pseudomonadota</taxon>
        <taxon>Alphaproteobacteria</taxon>
        <taxon>Sneathiellales</taxon>
        <taxon>Sneathiellaceae</taxon>
        <taxon>Sneathiella</taxon>
    </lineage>
</organism>
<sequence length="155" mass="17148">MGIASSLENYMLNAGVEYDLVHHKPSMTAQGAARNAHVKSDCVAKAVVLKDDQGFIMAVLPSTEKLSIDQVNKKTHRHLALSPEQEFCTLFNDCEVGAVPPIGNAYGMKVMMDQSLEGETDIYFEAGDHENLVHVTDWDFEILMRGAEVARICQH</sequence>
<evidence type="ECO:0000259" key="1">
    <source>
        <dbReference type="Pfam" id="PF04073"/>
    </source>
</evidence>
<reference evidence="2" key="1">
    <citation type="journal article" date="2014" name="Int. J. Syst. Evol. Microbiol.">
        <title>Complete genome of a new Firmicutes species belonging to the dominant human colonic microbiota ('Ruminococcus bicirculans') reveals two chromosomes and a selective capacity to utilize plant glucans.</title>
        <authorList>
            <consortium name="NISC Comparative Sequencing Program"/>
            <person name="Wegmann U."/>
            <person name="Louis P."/>
            <person name="Goesmann A."/>
            <person name="Henrissat B."/>
            <person name="Duncan S.H."/>
            <person name="Flint H.J."/>
        </authorList>
    </citation>
    <scope>NUCLEOTIDE SEQUENCE</scope>
    <source>
        <strain evidence="2">NBRC 103408</strain>
    </source>
</reference>
<feature type="domain" description="YbaK/aminoacyl-tRNA synthetase-associated" evidence="1">
    <location>
        <begin position="23"/>
        <end position="140"/>
    </location>
</feature>
<reference evidence="2" key="2">
    <citation type="submission" date="2023-01" db="EMBL/GenBank/DDBJ databases">
        <title>Draft genome sequence of Sneathiella chinensis strain NBRC 103408.</title>
        <authorList>
            <person name="Sun Q."/>
            <person name="Mori K."/>
        </authorList>
    </citation>
    <scope>NUCLEOTIDE SEQUENCE</scope>
    <source>
        <strain evidence="2">NBRC 103408</strain>
    </source>
</reference>
<evidence type="ECO:0000313" key="3">
    <source>
        <dbReference type="Proteomes" id="UP001161409"/>
    </source>
</evidence>
<dbReference type="SUPFAM" id="SSF55826">
    <property type="entry name" value="YbaK/ProRS associated domain"/>
    <property type="match status" value="1"/>
</dbReference>
<dbReference type="Pfam" id="PF04073">
    <property type="entry name" value="tRNA_edit"/>
    <property type="match status" value="1"/>
</dbReference>